<evidence type="ECO:0000313" key="3">
    <source>
        <dbReference type="Proteomes" id="UP000541154"/>
    </source>
</evidence>
<comment type="caution">
    <text evidence="2">The sequence shown here is derived from an EMBL/GenBank/DDBJ whole genome shotgun (WGS) entry which is preliminary data.</text>
</comment>
<keyword evidence="3" id="KW-1185">Reference proteome</keyword>
<dbReference type="EMBL" id="SPNV01000032">
    <property type="protein sequence ID" value="KAF5864539.1"/>
    <property type="molecule type" value="Genomic_DNA"/>
</dbReference>
<feature type="region of interest" description="Disordered" evidence="1">
    <location>
        <begin position="101"/>
        <end position="131"/>
    </location>
</feature>
<evidence type="ECO:0000256" key="1">
    <source>
        <dbReference type="SAM" id="MobiDB-lite"/>
    </source>
</evidence>
<feature type="compositionally biased region" description="Low complexity" evidence="1">
    <location>
        <begin position="101"/>
        <end position="111"/>
    </location>
</feature>
<organism evidence="2 3">
    <name type="scientific">Petromyces alliaceus</name>
    <name type="common">Aspergillus alliaceus</name>
    <dbReference type="NCBI Taxonomy" id="209559"/>
    <lineage>
        <taxon>Eukaryota</taxon>
        <taxon>Fungi</taxon>
        <taxon>Dikarya</taxon>
        <taxon>Ascomycota</taxon>
        <taxon>Pezizomycotina</taxon>
        <taxon>Eurotiomycetes</taxon>
        <taxon>Eurotiomycetidae</taxon>
        <taxon>Eurotiales</taxon>
        <taxon>Aspergillaceae</taxon>
        <taxon>Aspergillus</taxon>
        <taxon>Aspergillus subgen. Circumdati</taxon>
    </lineage>
</organism>
<sequence>MSSITTTAAAPSGSHTCGTPAQYEIPIKDAACAVPNNDKYPKIMEKCCHDAPVSAYDGDCAIYCLAMGQSVKALTDCLYDAKVDWGDVWCSGNTSATATETSVKATATATKSKSDKETGSATATKSGASASGTSENAAVTLSGAPSKMSVLVIGSLALTSMVGLFA</sequence>
<feature type="compositionally biased region" description="Low complexity" evidence="1">
    <location>
        <begin position="119"/>
        <end position="131"/>
    </location>
</feature>
<accession>A0A8H6E9I6</accession>
<reference evidence="2 3" key="1">
    <citation type="submission" date="2019-04" db="EMBL/GenBank/DDBJ databases">
        <title>Aspergillus burnettii sp. nov., novel species from soil in southeast Queensland.</title>
        <authorList>
            <person name="Gilchrist C.L.M."/>
            <person name="Pitt J.I."/>
            <person name="Lange L."/>
            <person name="Lacey H.J."/>
            <person name="Vuong D."/>
            <person name="Midgley D.J."/>
            <person name="Greenfield P."/>
            <person name="Bradbury M."/>
            <person name="Lacey E."/>
            <person name="Busk P.K."/>
            <person name="Pilgaard B."/>
            <person name="Chooi Y.H."/>
            <person name="Piggott A.M."/>
        </authorList>
    </citation>
    <scope>NUCLEOTIDE SEQUENCE [LARGE SCALE GENOMIC DNA]</scope>
    <source>
        <strain evidence="2 3">FRR 5400</strain>
    </source>
</reference>
<name>A0A8H6E9I6_PETAA</name>
<proteinExistence type="predicted"/>
<evidence type="ECO:0000313" key="2">
    <source>
        <dbReference type="EMBL" id="KAF5864539.1"/>
    </source>
</evidence>
<protein>
    <submittedName>
        <fullName evidence="2">Uncharacterized protein</fullName>
    </submittedName>
</protein>
<dbReference type="Proteomes" id="UP000541154">
    <property type="component" value="Unassembled WGS sequence"/>
</dbReference>
<gene>
    <name evidence="2" type="ORF">ETB97_007371</name>
</gene>
<dbReference type="AlphaFoldDB" id="A0A8H6E9I6"/>